<dbReference type="EC" id="2.3.1.-" evidence="2"/>
<proteinExistence type="predicted"/>
<gene>
    <name evidence="2" type="ORF">KS419_13295</name>
</gene>
<dbReference type="CDD" id="cd04301">
    <property type="entry name" value="NAT_SF"/>
    <property type="match status" value="1"/>
</dbReference>
<keyword evidence="3" id="KW-1185">Reference proteome</keyword>
<dbReference type="InterPro" id="IPR000182">
    <property type="entry name" value="GNAT_dom"/>
</dbReference>
<feature type="domain" description="N-acetyltransferase" evidence="1">
    <location>
        <begin position="116"/>
        <end position="250"/>
    </location>
</feature>
<comment type="caution">
    <text evidence="2">The sequence shown here is derived from an EMBL/GenBank/DDBJ whole genome shotgun (WGS) entry which is preliminary data.</text>
</comment>
<sequence>MDNLSFGNLHTLGNVVKETELYRQFHFPEMLVMYDANYIEFKKMPSVPEFKEAEEYLINFHQAHGQDHVKFYFPDGEKPDSNLEIYLTSNGYELDFMELYGIRPSGFPEINPNLSINVQVVSEDNETAFLDLNYKHSLDYGKNYADQKRELLKRQLKDTKHVKVLAYYEGEPAGYVHLIQSDDTVEIDDLHVDDEFQKKGIGSALQQFVMSNYPEKIVILIADGEDTPREMYQKQNYQYVGLRYEVLRTF</sequence>
<evidence type="ECO:0000313" key="2">
    <source>
        <dbReference type="EMBL" id="MBU9712720.1"/>
    </source>
</evidence>
<reference evidence="2 3" key="1">
    <citation type="submission" date="2021-06" db="EMBL/GenBank/DDBJ databases">
        <title>Bacillus sp. RD4P76, an endophyte from a halophyte.</title>
        <authorList>
            <person name="Sun J.-Q."/>
        </authorList>
    </citation>
    <scope>NUCLEOTIDE SEQUENCE [LARGE SCALE GENOMIC DNA]</scope>
    <source>
        <strain evidence="2 3">CGMCC 1.15917</strain>
    </source>
</reference>
<organism evidence="2 3">
    <name type="scientific">Evansella tamaricis</name>
    <dbReference type="NCBI Taxonomy" id="2069301"/>
    <lineage>
        <taxon>Bacteria</taxon>
        <taxon>Bacillati</taxon>
        <taxon>Bacillota</taxon>
        <taxon>Bacilli</taxon>
        <taxon>Bacillales</taxon>
        <taxon>Bacillaceae</taxon>
        <taxon>Evansella</taxon>
    </lineage>
</organism>
<evidence type="ECO:0000259" key="1">
    <source>
        <dbReference type="PROSITE" id="PS51186"/>
    </source>
</evidence>
<evidence type="ECO:0000313" key="3">
    <source>
        <dbReference type="Proteomes" id="UP000784880"/>
    </source>
</evidence>
<protein>
    <submittedName>
        <fullName evidence="2">GNAT family N-acetyltransferase</fullName>
        <ecNumber evidence="2">2.3.1.-</ecNumber>
    </submittedName>
</protein>
<dbReference type="InterPro" id="IPR040549">
    <property type="entry name" value="DUF5613"/>
</dbReference>
<dbReference type="Pfam" id="PF00583">
    <property type="entry name" value="Acetyltransf_1"/>
    <property type="match status" value="1"/>
</dbReference>
<name>A0ABS6JGC1_9BACI</name>
<dbReference type="Proteomes" id="UP000784880">
    <property type="component" value="Unassembled WGS sequence"/>
</dbReference>
<dbReference type="EMBL" id="JAHQCS010000107">
    <property type="protein sequence ID" value="MBU9712720.1"/>
    <property type="molecule type" value="Genomic_DNA"/>
</dbReference>
<dbReference type="GO" id="GO:0016746">
    <property type="term" value="F:acyltransferase activity"/>
    <property type="evidence" value="ECO:0007669"/>
    <property type="project" value="UniProtKB-KW"/>
</dbReference>
<dbReference type="Pfam" id="PF18467">
    <property type="entry name" value="DUF5613"/>
    <property type="match status" value="1"/>
</dbReference>
<dbReference type="PROSITE" id="PS51186">
    <property type="entry name" value="GNAT"/>
    <property type="match status" value="1"/>
</dbReference>
<keyword evidence="2" id="KW-0012">Acyltransferase</keyword>
<dbReference type="RefSeq" id="WP_217066895.1">
    <property type="nucleotide sequence ID" value="NZ_JAHQCS010000107.1"/>
</dbReference>
<accession>A0ABS6JGC1</accession>
<keyword evidence="2" id="KW-0808">Transferase</keyword>